<accession>A0A9D1A5N6</accession>
<feature type="transmembrane region" description="Helical" evidence="2">
    <location>
        <begin position="118"/>
        <end position="137"/>
    </location>
</feature>
<keyword evidence="2" id="KW-0472">Membrane</keyword>
<proteinExistence type="predicted"/>
<gene>
    <name evidence="3" type="ORF">IAB28_11145</name>
</gene>
<evidence type="ECO:0000313" key="3">
    <source>
        <dbReference type="EMBL" id="HIR06499.1"/>
    </source>
</evidence>
<feature type="transmembrane region" description="Helical" evidence="2">
    <location>
        <begin position="89"/>
        <end position="106"/>
    </location>
</feature>
<keyword evidence="2" id="KW-1133">Transmembrane helix</keyword>
<name>A0A9D1A5N6_9FIRM</name>
<dbReference type="Proteomes" id="UP000824250">
    <property type="component" value="Unassembled WGS sequence"/>
</dbReference>
<evidence type="ECO:0000313" key="4">
    <source>
        <dbReference type="Proteomes" id="UP000824250"/>
    </source>
</evidence>
<feature type="transmembrane region" description="Helical" evidence="2">
    <location>
        <begin position="355"/>
        <end position="374"/>
    </location>
</feature>
<reference evidence="3" key="1">
    <citation type="submission" date="2020-10" db="EMBL/GenBank/DDBJ databases">
        <authorList>
            <person name="Gilroy R."/>
        </authorList>
    </citation>
    <scope>NUCLEOTIDE SEQUENCE</scope>
    <source>
        <strain evidence="3">CHK180-2868</strain>
    </source>
</reference>
<protein>
    <submittedName>
        <fullName evidence="3">Uncharacterized protein</fullName>
    </submittedName>
</protein>
<organism evidence="3 4">
    <name type="scientific">Candidatus Copromonas faecavium</name>
    <name type="common">nom. illeg.</name>
    <dbReference type="NCBI Taxonomy" id="2840740"/>
    <lineage>
        <taxon>Bacteria</taxon>
        <taxon>Bacillati</taxon>
        <taxon>Bacillota</taxon>
        <taxon>Clostridia</taxon>
        <taxon>Lachnospirales</taxon>
        <taxon>Lachnospiraceae</taxon>
        <taxon>Candidatus Copromonas (nom. illeg.)</taxon>
    </lineage>
</organism>
<feature type="transmembrane region" description="Helical" evidence="2">
    <location>
        <begin position="386"/>
        <end position="402"/>
    </location>
</feature>
<dbReference type="EMBL" id="DVGC01000064">
    <property type="protein sequence ID" value="HIR06499.1"/>
    <property type="molecule type" value="Genomic_DNA"/>
</dbReference>
<evidence type="ECO:0000256" key="1">
    <source>
        <dbReference type="SAM" id="MobiDB-lite"/>
    </source>
</evidence>
<feature type="transmembrane region" description="Helical" evidence="2">
    <location>
        <begin position="143"/>
        <end position="163"/>
    </location>
</feature>
<feature type="transmembrane region" description="Helical" evidence="2">
    <location>
        <begin position="18"/>
        <end position="35"/>
    </location>
</feature>
<reference evidence="3" key="2">
    <citation type="journal article" date="2021" name="PeerJ">
        <title>Extensive microbial diversity within the chicken gut microbiome revealed by metagenomics and culture.</title>
        <authorList>
            <person name="Gilroy R."/>
            <person name="Ravi A."/>
            <person name="Getino M."/>
            <person name="Pursley I."/>
            <person name="Horton D.L."/>
            <person name="Alikhan N.F."/>
            <person name="Baker D."/>
            <person name="Gharbi K."/>
            <person name="Hall N."/>
            <person name="Watson M."/>
            <person name="Adriaenssens E.M."/>
            <person name="Foster-Nyarko E."/>
            <person name="Jarju S."/>
            <person name="Secka A."/>
            <person name="Antonio M."/>
            <person name="Oren A."/>
            <person name="Chaudhuri R.R."/>
            <person name="La Ragione R."/>
            <person name="Hildebrand F."/>
            <person name="Pallen M.J."/>
        </authorList>
    </citation>
    <scope>NUCLEOTIDE SEQUENCE</scope>
    <source>
        <strain evidence="3">CHK180-2868</strain>
    </source>
</reference>
<evidence type="ECO:0000256" key="2">
    <source>
        <dbReference type="SAM" id="Phobius"/>
    </source>
</evidence>
<feature type="transmembrane region" description="Helical" evidence="2">
    <location>
        <begin position="329"/>
        <end position="349"/>
    </location>
</feature>
<feature type="transmembrane region" description="Helical" evidence="2">
    <location>
        <begin position="175"/>
        <end position="201"/>
    </location>
</feature>
<dbReference type="AlphaFoldDB" id="A0A9D1A5N6"/>
<sequence>MELQEKLGEGLRRKTESLLIFAILLGFGFFVNRGVELKGLYMDDLYLWSCYGEQSFTEYVFPVGGSRFRFVFYLASWLELLFLGNHVEWMVPFNIILNSLIAFSIYRMCLSFSGQRKAVSLVLSLVFLSSRMAYYQIGQFYGLMESLGLWAAIGILYLLFLYVNGKDGAAYLGACLLYFLASFIHERYMVLFPALLLALAFGTAEGAGNGRNEEEEWESRMAARPGKGRSRGRGNGRQNQVSETVSVPKWSLLLVTLGVFALIQGIRFVTIGTLSPAGTGGTDVADTFRLTDAISHAWEQVAFVFGRNSGPDYLCILPFADSPDGIRMLILLSNVVLAAAVAAFAVGWARDRGRFFFHLKNVVLFLVFIALCIGSSSVTIRVEMRWVYVVFALALLFLSYMTSVMGKAGVLVFLYAALAVPAEMFYRDNWKNLYLWPEQMKYNSLAEQTIERYRDQIFEKDVYIIGNTYEMSDFTAETFLKVYDRENRLDGKRIQFIDSDFDFKEITDDMVILREDPENFAYQDVTDFVKKQRMNLAYGSYEDGWVDEHAKIVFMNDDRDTVTLNCYYPGTITGEQVCRVTVNGERMLDLVFTDQNMTYEIPAAPYQMISLELSCNFYVANAEETRGEENLAMIVRINAD</sequence>
<feature type="transmembrane region" description="Helical" evidence="2">
    <location>
        <begin position="408"/>
        <end position="426"/>
    </location>
</feature>
<feature type="region of interest" description="Disordered" evidence="1">
    <location>
        <begin position="207"/>
        <end position="240"/>
    </location>
</feature>
<comment type="caution">
    <text evidence="3">The sequence shown here is derived from an EMBL/GenBank/DDBJ whole genome shotgun (WGS) entry which is preliminary data.</text>
</comment>
<keyword evidence="2" id="KW-0812">Transmembrane</keyword>